<comment type="caution">
    <text evidence="2">The sequence shown here is derived from an EMBL/GenBank/DDBJ whole genome shotgun (WGS) entry which is preliminary data.</text>
</comment>
<reference evidence="2 3" key="1">
    <citation type="journal article" date="2014" name="J. Microbiol.">
        <title>Diaminobutyricibacter tongyongensis gen. nov., sp. nov. and Homoserinibacter gongjuensis gen. nov., sp. nov. belong to the family Microbacteriaceae.</title>
        <authorList>
            <person name="Kim S.J."/>
            <person name="Ahn J.H."/>
            <person name="Weon H.Y."/>
            <person name="Hamada M."/>
            <person name="Suzuki K."/>
            <person name="Kwon S.W."/>
        </authorList>
    </citation>
    <scope>NUCLEOTIDE SEQUENCE [LARGE SCALE GENOMIC DNA]</scope>
    <source>
        <strain evidence="2 3">NBRC 108724</strain>
    </source>
</reference>
<dbReference type="SUPFAM" id="SSF53474">
    <property type="entry name" value="alpha/beta-Hydrolases"/>
    <property type="match status" value="1"/>
</dbReference>
<dbReference type="PANTHER" id="PTHR13136:SF11">
    <property type="entry name" value="TESTIS-EXPRESSED PROTEIN 30"/>
    <property type="match status" value="1"/>
</dbReference>
<dbReference type="InterPro" id="IPR029058">
    <property type="entry name" value="AB_hydrolase_fold"/>
</dbReference>
<organism evidence="2 3">
    <name type="scientific">Leifsonia tongyongensis</name>
    <dbReference type="NCBI Taxonomy" id="1268043"/>
    <lineage>
        <taxon>Bacteria</taxon>
        <taxon>Bacillati</taxon>
        <taxon>Actinomycetota</taxon>
        <taxon>Actinomycetes</taxon>
        <taxon>Micrococcales</taxon>
        <taxon>Microbacteriaceae</taxon>
        <taxon>Leifsonia</taxon>
    </lineage>
</organism>
<keyword evidence="3" id="KW-1185">Reference proteome</keyword>
<dbReference type="GO" id="GO:0016787">
    <property type="term" value="F:hydrolase activity"/>
    <property type="evidence" value="ECO:0007669"/>
    <property type="project" value="UniProtKB-KW"/>
</dbReference>
<dbReference type="RefSeq" id="WP_163290688.1">
    <property type="nucleotide sequence ID" value="NZ_JAAGWY010000003.1"/>
</dbReference>
<dbReference type="InterPro" id="IPR026555">
    <property type="entry name" value="NSL3/Tex30"/>
</dbReference>
<evidence type="ECO:0000313" key="3">
    <source>
        <dbReference type="Proteomes" id="UP000474967"/>
    </source>
</evidence>
<keyword evidence="2" id="KW-0378">Hydrolase</keyword>
<protein>
    <submittedName>
        <fullName evidence="2">Hydrolase</fullName>
    </submittedName>
</protein>
<dbReference type="Proteomes" id="UP000474967">
    <property type="component" value="Unassembled WGS sequence"/>
</dbReference>
<dbReference type="AlphaFoldDB" id="A0A6L9Y0P1"/>
<name>A0A6L9Y0P1_9MICO</name>
<evidence type="ECO:0000259" key="1">
    <source>
        <dbReference type="Pfam" id="PF20408"/>
    </source>
</evidence>
<dbReference type="PANTHER" id="PTHR13136">
    <property type="entry name" value="TESTIS DEVELOPMENT PROTEIN PRTD"/>
    <property type="match status" value="1"/>
</dbReference>
<dbReference type="InterPro" id="IPR046879">
    <property type="entry name" value="KANL3/Tex30_Abhydrolase"/>
</dbReference>
<proteinExistence type="predicted"/>
<sequence length="215" mass="21567">MDVDVPTSLGPGRLVVDAADAPSSVLWLGHGAGGGIGAVDLAALARTLPAQGITVVRYEQPWRVAGRRVAARPPSLDIAWLETAPVVTELADGLPLVVGGRSAGARVACRTAASVGAVGVVCLAFPLHPPGSPEKSRLSELLTPGVPVIVLQGERDTFGTAAMLASEVGARSNIRIVPVPGADHGMKVAASAPLNARGVAELVTTSVAGFVGGVS</sequence>
<gene>
    <name evidence="2" type="ORF">G3T36_15425</name>
</gene>
<dbReference type="Gene3D" id="3.40.50.1820">
    <property type="entry name" value="alpha/beta hydrolase"/>
    <property type="match status" value="1"/>
</dbReference>
<evidence type="ECO:0000313" key="2">
    <source>
        <dbReference type="EMBL" id="NEN07252.1"/>
    </source>
</evidence>
<dbReference type="EMBL" id="JAAGWY010000003">
    <property type="protein sequence ID" value="NEN07252.1"/>
    <property type="molecule type" value="Genomic_DNA"/>
</dbReference>
<accession>A0A6L9Y0P1</accession>
<feature type="domain" description="KANL3/Tex30 alpha/beta hydrolase-like" evidence="1">
    <location>
        <begin position="25"/>
        <end position="211"/>
    </location>
</feature>
<dbReference type="Pfam" id="PF20408">
    <property type="entry name" value="Abhydrolase_11"/>
    <property type="match status" value="1"/>
</dbReference>